<evidence type="ECO:0000256" key="2">
    <source>
        <dbReference type="ARBA" id="ARBA00022857"/>
    </source>
</evidence>
<dbReference type="InterPro" id="IPR036291">
    <property type="entry name" value="NAD(P)-bd_dom_sf"/>
</dbReference>
<dbReference type="PANTHER" id="PTHR24320:SF152">
    <property type="entry name" value="SHORT-CHAIN DEHYDROGENASE_REDUCTASE FAMILY PROTEIN"/>
    <property type="match status" value="1"/>
</dbReference>
<gene>
    <name evidence="4" type="ORF">GQ26_0181770</name>
</gene>
<dbReference type="AlphaFoldDB" id="A0A093VJ26"/>
<dbReference type="eggNOG" id="KOG1208">
    <property type="taxonomic scope" value="Eukaryota"/>
</dbReference>
<evidence type="ECO:0000256" key="3">
    <source>
        <dbReference type="ARBA" id="ARBA00023002"/>
    </source>
</evidence>
<comment type="similarity">
    <text evidence="1">Belongs to the short-chain dehydrogenases/reductases (SDR) family.</text>
</comment>
<dbReference type="Gene3D" id="3.40.50.720">
    <property type="entry name" value="NAD(P)-binding Rossmann-like Domain"/>
    <property type="match status" value="1"/>
</dbReference>
<evidence type="ECO:0000256" key="1">
    <source>
        <dbReference type="ARBA" id="ARBA00006484"/>
    </source>
</evidence>
<dbReference type="EMBL" id="JPOX01000018">
    <property type="protein sequence ID" value="KFX46696.1"/>
    <property type="molecule type" value="Genomic_DNA"/>
</dbReference>
<dbReference type="HOGENOM" id="CLU_010194_44_3_1"/>
<dbReference type="Pfam" id="PF00106">
    <property type="entry name" value="adh_short"/>
    <property type="match status" value="1"/>
</dbReference>
<proteinExistence type="inferred from homology"/>
<accession>A0A093VJ26</accession>
<reference evidence="4" key="1">
    <citation type="journal article" date="2014" name="PLoS Genet.">
        <title>Signature Gene Expression Reveals Novel Clues to the Molecular Mechanisms of Dimorphic Transition in Penicillium marneffei.</title>
        <authorList>
            <person name="Yang E."/>
            <person name="Wang G."/>
            <person name="Cai J."/>
            <person name="Woo P.C."/>
            <person name="Lau S.K."/>
            <person name="Yuen K.-Y."/>
            <person name="Chow W.-N."/>
            <person name="Lin X."/>
        </authorList>
    </citation>
    <scope>NUCLEOTIDE SEQUENCE [LARGE SCALE GENOMIC DNA]</scope>
    <source>
        <strain evidence="4">PM1</strain>
    </source>
</reference>
<protein>
    <submittedName>
        <fullName evidence="4">Dehydrogenase/reductase SDR family member on chromosome X</fullName>
    </submittedName>
</protein>
<dbReference type="InterPro" id="IPR002347">
    <property type="entry name" value="SDR_fam"/>
</dbReference>
<sequence>MSTKLHRSILITGGTANLGYQCTINLARKYPDYQIVIASRSNPNSSAESINRLLGQKNVEFLPLDLSSLAQVRTFVVQWEAGQFLPIYSLVFNAALQFPGDVQYTDDGFEKTFAISHIGHALLFSLLRPHLADTARVAIVSSGTHDPAQKTGLPDAYYSSAEELAHPKGDALKTNGRQRYATTKLTNVLYSYALHRRFEAINKKTGKHWTVAAIDPGLMPGTGLARDATGFERFLWLKVLPKIIPLLRLLISPNIHTTEHSGKMLARLVTGSDEEIGSGKYYEEDRQIKSSDASYDQDKQEDLWKWTIKTLAKNDSEMSQFDLEDLL</sequence>
<dbReference type="SUPFAM" id="SSF51735">
    <property type="entry name" value="NAD(P)-binding Rossmann-fold domains"/>
    <property type="match status" value="1"/>
</dbReference>
<dbReference type="PANTHER" id="PTHR24320">
    <property type="entry name" value="RETINOL DEHYDROGENASE"/>
    <property type="match status" value="1"/>
</dbReference>
<comment type="caution">
    <text evidence="4">The sequence shown here is derived from an EMBL/GenBank/DDBJ whole genome shotgun (WGS) entry which is preliminary data.</text>
</comment>
<organism evidence="4">
    <name type="scientific">Talaromyces marneffei PM1</name>
    <dbReference type="NCBI Taxonomy" id="1077442"/>
    <lineage>
        <taxon>Eukaryota</taxon>
        <taxon>Fungi</taxon>
        <taxon>Dikarya</taxon>
        <taxon>Ascomycota</taxon>
        <taxon>Pezizomycotina</taxon>
        <taxon>Eurotiomycetes</taxon>
        <taxon>Eurotiomycetidae</taxon>
        <taxon>Eurotiales</taxon>
        <taxon>Trichocomaceae</taxon>
        <taxon>Talaromyces</taxon>
        <taxon>Talaromyces sect. Talaromyces</taxon>
    </lineage>
</organism>
<name>A0A093VJ26_TALMA</name>
<keyword evidence="3" id="KW-0560">Oxidoreductase</keyword>
<dbReference type="GO" id="GO:0016491">
    <property type="term" value="F:oxidoreductase activity"/>
    <property type="evidence" value="ECO:0007669"/>
    <property type="project" value="UniProtKB-KW"/>
</dbReference>
<evidence type="ECO:0000313" key="4">
    <source>
        <dbReference type="EMBL" id="KFX46696.1"/>
    </source>
</evidence>
<keyword evidence="2" id="KW-0521">NADP</keyword>